<protein>
    <submittedName>
        <fullName evidence="1">Uncharacterized protein</fullName>
    </submittedName>
</protein>
<dbReference type="EMBL" id="GBXM01062730">
    <property type="protein sequence ID" value="JAH45847.1"/>
    <property type="molecule type" value="Transcribed_RNA"/>
</dbReference>
<reference evidence="1" key="2">
    <citation type="journal article" date="2015" name="Fish Shellfish Immunol.">
        <title>Early steps in the European eel (Anguilla anguilla)-Vibrio vulnificus interaction in the gills: Role of the RtxA13 toxin.</title>
        <authorList>
            <person name="Callol A."/>
            <person name="Pajuelo D."/>
            <person name="Ebbesson L."/>
            <person name="Teles M."/>
            <person name="MacKenzie S."/>
            <person name="Amaro C."/>
        </authorList>
    </citation>
    <scope>NUCLEOTIDE SEQUENCE</scope>
</reference>
<sequence length="57" mass="6542">MTSQPMFYGLLCPMCRLTGCFFKYCFLTSLIGDSFDAFNQKRANGLKFESVCFFLTT</sequence>
<proteinExistence type="predicted"/>
<name>A0A0E9SX72_ANGAN</name>
<accession>A0A0E9SX72</accession>
<evidence type="ECO:0000313" key="1">
    <source>
        <dbReference type="EMBL" id="JAH45847.1"/>
    </source>
</evidence>
<reference evidence="1" key="1">
    <citation type="submission" date="2014-11" db="EMBL/GenBank/DDBJ databases">
        <authorList>
            <person name="Amaro Gonzalez C."/>
        </authorList>
    </citation>
    <scope>NUCLEOTIDE SEQUENCE</scope>
</reference>
<dbReference type="AlphaFoldDB" id="A0A0E9SX72"/>
<organism evidence="1">
    <name type="scientific">Anguilla anguilla</name>
    <name type="common">European freshwater eel</name>
    <name type="synonym">Muraena anguilla</name>
    <dbReference type="NCBI Taxonomy" id="7936"/>
    <lineage>
        <taxon>Eukaryota</taxon>
        <taxon>Metazoa</taxon>
        <taxon>Chordata</taxon>
        <taxon>Craniata</taxon>
        <taxon>Vertebrata</taxon>
        <taxon>Euteleostomi</taxon>
        <taxon>Actinopterygii</taxon>
        <taxon>Neopterygii</taxon>
        <taxon>Teleostei</taxon>
        <taxon>Anguilliformes</taxon>
        <taxon>Anguillidae</taxon>
        <taxon>Anguilla</taxon>
    </lineage>
</organism>